<dbReference type="PRINTS" id="PR00119">
    <property type="entry name" value="CATATPASE"/>
</dbReference>
<dbReference type="Pfam" id="PF00403">
    <property type="entry name" value="HMA"/>
    <property type="match status" value="1"/>
</dbReference>
<dbReference type="InterPro" id="IPR044492">
    <property type="entry name" value="P_typ_ATPase_HD_dom"/>
</dbReference>
<evidence type="ECO:0000256" key="4">
    <source>
        <dbReference type="ARBA" id="ARBA00022723"/>
    </source>
</evidence>
<dbReference type="Gene3D" id="3.40.1110.10">
    <property type="entry name" value="Calcium-transporting ATPase, cytoplasmic domain N"/>
    <property type="match status" value="1"/>
</dbReference>
<dbReference type="Gene3D" id="3.30.70.100">
    <property type="match status" value="1"/>
</dbReference>
<dbReference type="PROSITE" id="PS50846">
    <property type="entry name" value="HMA_2"/>
    <property type="match status" value="1"/>
</dbReference>
<evidence type="ECO:0000256" key="3">
    <source>
        <dbReference type="ARBA" id="ARBA00022692"/>
    </source>
</evidence>
<dbReference type="InterPro" id="IPR018303">
    <property type="entry name" value="ATPase_P-typ_P_site"/>
</dbReference>
<evidence type="ECO:0000256" key="12">
    <source>
        <dbReference type="RuleBase" id="RU362081"/>
    </source>
</evidence>
<dbReference type="NCBIfam" id="TIGR01494">
    <property type="entry name" value="ATPase_P-type"/>
    <property type="match status" value="1"/>
</dbReference>
<dbReference type="CDD" id="cd00371">
    <property type="entry name" value="HMA"/>
    <property type="match status" value="1"/>
</dbReference>
<dbReference type="InterPro" id="IPR023298">
    <property type="entry name" value="ATPase_P-typ_TM_dom_sf"/>
</dbReference>
<dbReference type="Gene3D" id="2.70.150.10">
    <property type="entry name" value="Calcium-transporting ATPase, cytoplasmic transduction domain A"/>
    <property type="match status" value="1"/>
</dbReference>
<dbReference type="InterPro" id="IPR036163">
    <property type="entry name" value="HMA_dom_sf"/>
</dbReference>
<comment type="caution">
    <text evidence="15">The sequence shown here is derived from an EMBL/GenBank/DDBJ whole genome shotgun (WGS) entry which is preliminary data.</text>
</comment>
<evidence type="ECO:0000259" key="14">
    <source>
        <dbReference type="PROSITE" id="PS50846"/>
    </source>
</evidence>
<dbReference type="SFLD" id="SFLDG00002">
    <property type="entry name" value="C1.7:_P-type_atpase_like"/>
    <property type="match status" value="1"/>
</dbReference>
<dbReference type="FunFam" id="2.70.150.10:FF:000002">
    <property type="entry name" value="Copper-transporting ATPase 1, putative"/>
    <property type="match status" value="1"/>
</dbReference>
<dbReference type="InterPro" id="IPR059000">
    <property type="entry name" value="ATPase_P-type_domA"/>
</dbReference>
<dbReference type="PROSITE" id="PS00154">
    <property type="entry name" value="ATPASE_E1_E2"/>
    <property type="match status" value="1"/>
</dbReference>
<dbReference type="InterPro" id="IPR008250">
    <property type="entry name" value="ATPase_P-typ_transduc_dom_A_sf"/>
</dbReference>
<evidence type="ECO:0000256" key="7">
    <source>
        <dbReference type="ARBA" id="ARBA00022967"/>
    </source>
</evidence>
<dbReference type="EMBL" id="VWPK01000016">
    <property type="protein sequence ID" value="KAA5612005.1"/>
    <property type="molecule type" value="Genomic_DNA"/>
</dbReference>
<evidence type="ECO:0000256" key="1">
    <source>
        <dbReference type="ARBA" id="ARBA00004141"/>
    </source>
</evidence>
<dbReference type="Proteomes" id="UP000325255">
    <property type="component" value="Unassembled WGS sequence"/>
</dbReference>
<accession>A0A5M6IXA7</accession>
<dbReference type="SUPFAM" id="SSF81660">
    <property type="entry name" value="Metal cation-transporting ATPase, ATP-binding domain N"/>
    <property type="match status" value="1"/>
</dbReference>
<dbReference type="GO" id="GO:0015086">
    <property type="term" value="F:cadmium ion transmembrane transporter activity"/>
    <property type="evidence" value="ECO:0007669"/>
    <property type="project" value="TreeGrafter"/>
</dbReference>
<dbReference type="PANTHER" id="PTHR48085">
    <property type="entry name" value="CADMIUM/ZINC-TRANSPORTING ATPASE HMA2-RELATED"/>
    <property type="match status" value="1"/>
</dbReference>
<dbReference type="GO" id="GO:0005524">
    <property type="term" value="F:ATP binding"/>
    <property type="evidence" value="ECO:0007669"/>
    <property type="project" value="UniProtKB-UniRule"/>
</dbReference>
<protein>
    <recommendedName>
        <fullName evidence="10">P-type Zn(2+) transporter</fullName>
        <ecNumber evidence="10">7.2.2.12</ecNumber>
    </recommendedName>
</protein>
<feature type="transmembrane region" description="Helical" evidence="12">
    <location>
        <begin position="397"/>
        <end position="417"/>
    </location>
</feature>
<dbReference type="InterPro" id="IPR027256">
    <property type="entry name" value="P-typ_ATPase_IB"/>
</dbReference>
<dbReference type="InterPro" id="IPR036412">
    <property type="entry name" value="HAD-like_sf"/>
</dbReference>
<feature type="domain" description="HMA" evidence="14">
    <location>
        <begin position="1"/>
        <end position="58"/>
    </location>
</feature>
<dbReference type="SUPFAM" id="SSF55008">
    <property type="entry name" value="HMA, heavy metal-associated domain"/>
    <property type="match status" value="1"/>
</dbReference>
<keyword evidence="12" id="KW-1003">Cell membrane</keyword>
<dbReference type="InterPro" id="IPR006121">
    <property type="entry name" value="HMA_dom"/>
</dbReference>
<dbReference type="SUPFAM" id="SSF81665">
    <property type="entry name" value="Calcium ATPase, transmembrane domain M"/>
    <property type="match status" value="1"/>
</dbReference>
<sequence length="764" mass="77696">MDCASCVAKLERAVERLPGVGTVQVNLMAERLTITGASAALVPEAVERQVTALGFHPTRLLAAPVTVPGIAGEEGACRPDCGCGHDHGHRHDHAHHHHDHDHHGHAHRDAAAVHTHAHAAAAGEAMPAMDAPWWRSGKAGLVAVLGGLIAVAWGLAQVFPDAAYWVYLVATLVALFPFGRRALRLARAGSPFSIEMLMSLAALGAVAIGAAGEAAVVVLLFALGELLESVAAGRARAGIRALGALIPRTARRETLDGGIAEVPAASLRVGDVVQVRPGDRLPCDGEILEGRSALDESPVTGESVPVARGPGDPVIAGSINAEGVLRVRVTRAAADNTVARIIRLVEEAAAARAPTQRFIERFARIWTPAALGASLLVMLVPPLLLDGDWWGWAYRGLALLLIACPCALVISVPAALASGLSAGARRGLLVKGGAALETIGAARHVAFDKTGTLTAGTPRVTEVVPLQPGVDAAGVLAFAAAAEAGSSHPLARAITAAASGQHLEVPPATQARAVPGLAVEALVAGRRILVGSPRAAAEAGAGLDAVAPRIAALQEAGNTVAVVLADGAPFGLVAMRDEPRADAASGVAALQALGVGALMLTGDNSRTGQAIAARLGLAVRAELLPGDKLREIAALRAEGVVVMVGDGINDAPALAAASVGVAMGGGTDVALETADAALLRERVVGVAELVALSRATLATIRQNVALALGLKAAFLVTTVAGITGLWPAILADTGATVLVTLNALRLLRWRPSLPHQPRPVTVPA</sequence>
<dbReference type="SFLD" id="SFLDF00027">
    <property type="entry name" value="p-type_atpase"/>
    <property type="match status" value="1"/>
</dbReference>
<dbReference type="InterPro" id="IPR051014">
    <property type="entry name" value="Cation_Transport_ATPase_IB"/>
</dbReference>
<dbReference type="SUPFAM" id="SSF56784">
    <property type="entry name" value="HAD-like"/>
    <property type="match status" value="1"/>
</dbReference>
<dbReference type="OrthoDB" id="9760802at2"/>
<keyword evidence="4 12" id="KW-0479">Metal-binding</keyword>
<evidence type="ECO:0000256" key="10">
    <source>
        <dbReference type="ARBA" id="ARBA00039097"/>
    </source>
</evidence>
<dbReference type="InterPro" id="IPR001757">
    <property type="entry name" value="P_typ_ATPase"/>
</dbReference>
<dbReference type="InterPro" id="IPR023214">
    <property type="entry name" value="HAD_sf"/>
</dbReference>
<evidence type="ECO:0000313" key="16">
    <source>
        <dbReference type="Proteomes" id="UP000325255"/>
    </source>
</evidence>
<gene>
    <name evidence="15" type="primary">cadA</name>
    <name evidence="15" type="ORF">F1189_12035</name>
</gene>
<dbReference type="PANTHER" id="PTHR48085:SF5">
    <property type="entry name" value="CADMIUM_ZINC-TRANSPORTING ATPASE HMA4-RELATED"/>
    <property type="match status" value="1"/>
</dbReference>
<reference evidence="15 16" key="1">
    <citation type="submission" date="2019-09" db="EMBL/GenBank/DDBJ databases">
        <title>Genome sequence of Rhodovastum atsumiense, a diverse member of the Acetobacteraceae family of non-sulfur purple photosynthetic bacteria.</title>
        <authorList>
            <person name="Meyer T."/>
            <person name="Kyndt J."/>
        </authorList>
    </citation>
    <scope>NUCLEOTIDE SEQUENCE [LARGE SCALE GENOMIC DNA]</scope>
    <source>
        <strain evidence="15 16">DSM 21279</strain>
    </source>
</reference>
<keyword evidence="15" id="KW-0378">Hydrolase</keyword>
<evidence type="ECO:0000313" key="15">
    <source>
        <dbReference type="EMBL" id="KAA5612005.1"/>
    </source>
</evidence>
<proteinExistence type="inferred from homology"/>
<evidence type="ECO:0000256" key="9">
    <source>
        <dbReference type="ARBA" id="ARBA00023136"/>
    </source>
</evidence>
<evidence type="ECO:0000256" key="8">
    <source>
        <dbReference type="ARBA" id="ARBA00022989"/>
    </source>
</evidence>
<feature type="region of interest" description="Disordered" evidence="13">
    <location>
        <begin position="87"/>
        <end position="107"/>
    </location>
</feature>
<dbReference type="GO" id="GO:0005886">
    <property type="term" value="C:plasma membrane"/>
    <property type="evidence" value="ECO:0007669"/>
    <property type="project" value="UniProtKB-SubCell"/>
</dbReference>
<dbReference type="Gene3D" id="3.40.50.1000">
    <property type="entry name" value="HAD superfamily/HAD-like"/>
    <property type="match status" value="1"/>
</dbReference>
<comment type="subcellular location">
    <subcellularLocation>
        <location evidence="12">Cell membrane</location>
    </subcellularLocation>
    <subcellularLocation>
        <location evidence="1">Membrane</location>
        <topology evidence="1">Multi-pass membrane protein</topology>
    </subcellularLocation>
</comment>
<dbReference type="SFLD" id="SFLDS00003">
    <property type="entry name" value="Haloacid_Dehalogenase"/>
    <property type="match status" value="1"/>
</dbReference>
<keyword evidence="3 12" id="KW-0812">Transmembrane</keyword>
<evidence type="ECO:0000256" key="6">
    <source>
        <dbReference type="ARBA" id="ARBA00022840"/>
    </source>
</evidence>
<keyword evidence="16" id="KW-1185">Reference proteome</keyword>
<feature type="transmembrane region" description="Helical" evidence="12">
    <location>
        <begin position="365"/>
        <end position="385"/>
    </location>
</feature>
<keyword evidence="7" id="KW-1278">Translocase</keyword>
<dbReference type="EC" id="7.2.2.12" evidence="10"/>
<feature type="transmembrane region" description="Helical" evidence="12">
    <location>
        <begin position="162"/>
        <end position="179"/>
    </location>
</feature>
<dbReference type="SUPFAM" id="SSF81653">
    <property type="entry name" value="Calcium ATPase, transduction domain A"/>
    <property type="match status" value="1"/>
</dbReference>
<evidence type="ECO:0000256" key="5">
    <source>
        <dbReference type="ARBA" id="ARBA00022741"/>
    </source>
</evidence>
<evidence type="ECO:0000256" key="11">
    <source>
        <dbReference type="ARBA" id="ARBA00047308"/>
    </source>
</evidence>
<organism evidence="15 16">
    <name type="scientific">Rhodovastum atsumiense</name>
    <dbReference type="NCBI Taxonomy" id="504468"/>
    <lineage>
        <taxon>Bacteria</taxon>
        <taxon>Pseudomonadati</taxon>
        <taxon>Pseudomonadota</taxon>
        <taxon>Alphaproteobacteria</taxon>
        <taxon>Acetobacterales</taxon>
        <taxon>Acetobacteraceae</taxon>
        <taxon>Rhodovastum</taxon>
    </lineage>
</organism>
<comment type="catalytic activity">
    <reaction evidence="11">
        <text>Zn(2+)(in) + ATP + H2O = Zn(2+)(out) + ADP + phosphate + H(+)</text>
        <dbReference type="Rhea" id="RHEA:20621"/>
        <dbReference type="ChEBI" id="CHEBI:15377"/>
        <dbReference type="ChEBI" id="CHEBI:15378"/>
        <dbReference type="ChEBI" id="CHEBI:29105"/>
        <dbReference type="ChEBI" id="CHEBI:30616"/>
        <dbReference type="ChEBI" id="CHEBI:43474"/>
        <dbReference type="ChEBI" id="CHEBI:456216"/>
        <dbReference type="EC" id="7.2.2.12"/>
    </reaction>
</comment>
<dbReference type="InterPro" id="IPR023299">
    <property type="entry name" value="ATPase_P-typ_cyto_dom_N"/>
</dbReference>
<keyword evidence="6 12" id="KW-0067">ATP-binding</keyword>
<evidence type="ECO:0000256" key="13">
    <source>
        <dbReference type="SAM" id="MobiDB-lite"/>
    </source>
</evidence>
<keyword evidence="8 12" id="KW-1133">Transmembrane helix</keyword>
<dbReference type="NCBIfam" id="TIGR01512">
    <property type="entry name" value="ATPase-IB2_Cd"/>
    <property type="match status" value="1"/>
</dbReference>
<name>A0A5M6IXA7_9PROT</name>
<dbReference type="Pfam" id="PF00702">
    <property type="entry name" value="Hydrolase"/>
    <property type="match status" value="1"/>
</dbReference>
<dbReference type="GO" id="GO:0046872">
    <property type="term" value="F:metal ion binding"/>
    <property type="evidence" value="ECO:0007669"/>
    <property type="project" value="UniProtKB-KW"/>
</dbReference>
<dbReference type="GO" id="GO:0016887">
    <property type="term" value="F:ATP hydrolysis activity"/>
    <property type="evidence" value="ECO:0007669"/>
    <property type="project" value="InterPro"/>
</dbReference>
<dbReference type="PROSITE" id="PS01229">
    <property type="entry name" value="COF_2"/>
    <property type="match status" value="1"/>
</dbReference>
<dbReference type="NCBIfam" id="TIGR01525">
    <property type="entry name" value="ATPase-IB_hvy"/>
    <property type="match status" value="1"/>
</dbReference>
<comment type="similarity">
    <text evidence="2 12">Belongs to the cation transport ATPase (P-type) (TC 3.A.3) family. Type IB subfamily.</text>
</comment>
<keyword evidence="9 12" id="KW-0472">Membrane</keyword>
<evidence type="ECO:0000256" key="2">
    <source>
        <dbReference type="ARBA" id="ARBA00006024"/>
    </source>
</evidence>
<keyword evidence="5 12" id="KW-0547">Nucleotide-binding</keyword>
<dbReference type="Pfam" id="PF00122">
    <property type="entry name" value="E1-E2_ATPase"/>
    <property type="match status" value="1"/>
</dbReference>
<feature type="transmembrane region" description="Helical" evidence="12">
    <location>
        <begin position="704"/>
        <end position="722"/>
    </location>
</feature>
<feature type="transmembrane region" description="Helical" evidence="12">
    <location>
        <begin position="139"/>
        <end position="156"/>
    </location>
</feature>
<dbReference type="AlphaFoldDB" id="A0A5M6IXA7"/>
<dbReference type="GO" id="GO:0016463">
    <property type="term" value="F:P-type zinc transporter activity"/>
    <property type="evidence" value="ECO:0007669"/>
    <property type="project" value="UniProtKB-EC"/>
</dbReference>
<feature type="compositionally biased region" description="Basic residues" evidence="13">
    <location>
        <begin position="87"/>
        <end position="106"/>
    </location>
</feature>